<keyword evidence="2" id="KW-1185">Reference proteome</keyword>
<protein>
    <submittedName>
        <fullName evidence="1">Uncharacterized protein</fullName>
    </submittedName>
</protein>
<accession>A0AAX6HWT5</accession>
<proteinExistence type="predicted"/>
<dbReference type="AlphaFoldDB" id="A0AAX6HWT5"/>
<name>A0AAX6HWT5_IRIPA</name>
<sequence>MVSVCPFHFLHFPSYYNYNFSVSDTTRHPSTKNSIKPSCPTQPTSCPVHPPKPHMCPILYLSTVTVVSKTTTNPKP</sequence>
<dbReference type="EMBL" id="JANAVB010006286">
    <property type="protein sequence ID" value="KAJ6845372.1"/>
    <property type="molecule type" value="Genomic_DNA"/>
</dbReference>
<dbReference type="Proteomes" id="UP001140949">
    <property type="component" value="Unassembled WGS sequence"/>
</dbReference>
<gene>
    <name evidence="1" type="ORF">M6B38_288195</name>
</gene>
<evidence type="ECO:0000313" key="2">
    <source>
        <dbReference type="Proteomes" id="UP001140949"/>
    </source>
</evidence>
<organism evidence="1 2">
    <name type="scientific">Iris pallida</name>
    <name type="common">Sweet iris</name>
    <dbReference type="NCBI Taxonomy" id="29817"/>
    <lineage>
        <taxon>Eukaryota</taxon>
        <taxon>Viridiplantae</taxon>
        <taxon>Streptophyta</taxon>
        <taxon>Embryophyta</taxon>
        <taxon>Tracheophyta</taxon>
        <taxon>Spermatophyta</taxon>
        <taxon>Magnoliopsida</taxon>
        <taxon>Liliopsida</taxon>
        <taxon>Asparagales</taxon>
        <taxon>Iridaceae</taxon>
        <taxon>Iridoideae</taxon>
        <taxon>Irideae</taxon>
        <taxon>Iris</taxon>
    </lineage>
</organism>
<reference evidence="1" key="2">
    <citation type="submission" date="2023-04" db="EMBL/GenBank/DDBJ databases">
        <authorList>
            <person name="Bruccoleri R.E."/>
            <person name="Oakeley E.J."/>
            <person name="Faust A.-M."/>
            <person name="Dessus-Babus S."/>
            <person name="Altorfer M."/>
            <person name="Burckhardt D."/>
            <person name="Oertli M."/>
            <person name="Naumann U."/>
            <person name="Petersen F."/>
            <person name="Wong J."/>
        </authorList>
    </citation>
    <scope>NUCLEOTIDE SEQUENCE</scope>
    <source>
        <strain evidence="1">GSM-AAB239-AS_SAM_17_03QT</strain>
        <tissue evidence="1">Leaf</tissue>
    </source>
</reference>
<reference evidence="1" key="1">
    <citation type="journal article" date="2023" name="GigaByte">
        <title>Genome assembly of the bearded iris, Iris pallida Lam.</title>
        <authorList>
            <person name="Bruccoleri R.E."/>
            <person name="Oakeley E.J."/>
            <person name="Faust A.M.E."/>
            <person name="Altorfer M."/>
            <person name="Dessus-Babus S."/>
            <person name="Burckhardt D."/>
            <person name="Oertli M."/>
            <person name="Naumann U."/>
            <person name="Petersen F."/>
            <person name="Wong J."/>
        </authorList>
    </citation>
    <scope>NUCLEOTIDE SEQUENCE</scope>
    <source>
        <strain evidence="1">GSM-AAB239-AS_SAM_17_03QT</strain>
    </source>
</reference>
<evidence type="ECO:0000313" key="1">
    <source>
        <dbReference type="EMBL" id="KAJ6845372.1"/>
    </source>
</evidence>
<comment type="caution">
    <text evidence="1">The sequence shown here is derived from an EMBL/GenBank/DDBJ whole genome shotgun (WGS) entry which is preliminary data.</text>
</comment>